<gene>
    <name evidence="2" type="ORF">BJY26_001024</name>
</gene>
<keyword evidence="2" id="KW-0813">Transport</keyword>
<keyword evidence="2" id="KW-0762">Sugar transport</keyword>
<dbReference type="AlphaFoldDB" id="A0A7Z0ABP4"/>
<feature type="signal peptide" evidence="1">
    <location>
        <begin position="1"/>
        <end position="19"/>
    </location>
</feature>
<dbReference type="Gene3D" id="3.40.190.10">
    <property type="entry name" value="Periplasmic binding protein-like II"/>
    <property type="match status" value="2"/>
</dbReference>
<accession>A0A7Z0ABP4</accession>
<dbReference type="PROSITE" id="PS51257">
    <property type="entry name" value="PROKAR_LIPOPROTEIN"/>
    <property type="match status" value="1"/>
</dbReference>
<reference evidence="2 3" key="1">
    <citation type="submission" date="2020-07" db="EMBL/GenBank/DDBJ databases">
        <title>Sequencing the genomes of 1000 actinobacteria strains.</title>
        <authorList>
            <person name="Klenk H.-P."/>
        </authorList>
    </citation>
    <scope>NUCLEOTIDE SEQUENCE [LARGE SCALE GENOMIC DNA]</scope>
    <source>
        <strain evidence="2 3">DSM 26341</strain>
    </source>
</reference>
<dbReference type="RefSeq" id="WP_179426247.1">
    <property type="nucleotide sequence ID" value="NZ_JACBZP010000001.1"/>
</dbReference>
<dbReference type="InterPro" id="IPR006059">
    <property type="entry name" value="SBP"/>
</dbReference>
<organism evidence="2 3">
    <name type="scientific">Spelaeicoccus albus</name>
    <dbReference type="NCBI Taxonomy" id="1280376"/>
    <lineage>
        <taxon>Bacteria</taxon>
        <taxon>Bacillati</taxon>
        <taxon>Actinomycetota</taxon>
        <taxon>Actinomycetes</taxon>
        <taxon>Micrococcales</taxon>
        <taxon>Brevibacteriaceae</taxon>
        <taxon>Spelaeicoccus</taxon>
    </lineage>
</organism>
<evidence type="ECO:0000313" key="3">
    <source>
        <dbReference type="Proteomes" id="UP000539111"/>
    </source>
</evidence>
<name>A0A7Z0ABP4_9MICO</name>
<sequence length="430" mass="46822">MSRRKAMMLGIGAAMSSVALVLTGCSGGTGGSTNGKTTIQLAWWGSKTRNDATVAVIKKFEKKYPKIDVKPVFTGWEGYWSKLSTQVAGGTAPDVIQMSTTDLRSYADKSVLADMSKLPINTSSLDKSALKAGTVDGKLYAIPSGMNTPVMMYDPAILKKAGVSIDPTQQLTWTKFAKLAQKIHKSDPKVYGTPNDMDLFHVLKLYVRNRGQDFYSADGKSLGFSKSVLRDWFNYWMKLQKEGVAPSAEYSASYAYGEVQKFPIVKKKTAFDFGLSNQFTTFAQLANRPLKMTLVPKMDNGKNEYFLTPNMFWSISAKTESAKASAKLVDFLLHNKSAIKKIGTDRGIPINAAARKQLASNASGDEKSVIDFVSDVKKTAGPPLPVLPAGSGHILDLLHSVGQKVEFGKLTTSEGVDEFFSKAKSILQKG</sequence>
<dbReference type="SUPFAM" id="SSF53850">
    <property type="entry name" value="Periplasmic binding protein-like II"/>
    <property type="match status" value="1"/>
</dbReference>
<feature type="chain" id="PRO_5039218075" evidence="1">
    <location>
        <begin position="20"/>
        <end position="430"/>
    </location>
</feature>
<dbReference type="PANTHER" id="PTHR43649:SF11">
    <property type="entry name" value="ABC TRANSPORTER SUBSTRATE-BINDING PROTEIN YESO-RELATED"/>
    <property type="match status" value="1"/>
</dbReference>
<proteinExistence type="predicted"/>
<dbReference type="InterPro" id="IPR050490">
    <property type="entry name" value="Bact_solute-bd_prot1"/>
</dbReference>
<comment type="caution">
    <text evidence="2">The sequence shown here is derived from an EMBL/GenBank/DDBJ whole genome shotgun (WGS) entry which is preliminary data.</text>
</comment>
<evidence type="ECO:0000313" key="2">
    <source>
        <dbReference type="EMBL" id="NYI66718.1"/>
    </source>
</evidence>
<keyword evidence="1" id="KW-0732">Signal</keyword>
<keyword evidence="3" id="KW-1185">Reference proteome</keyword>
<dbReference type="PANTHER" id="PTHR43649">
    <property type="entry name" value="ARABINOSE-BINDING PROTEIN-RELATED"/>
    <property type="match status" value="1"/>
</dbReference>
<dbReference type="EMBL" id="JACBZP010000001">
    <property type="protein sequence ID" value="NYI66718.1"/>
    <property type="molecule type" value="Genomic_DNA"/>
</dbReference>
<evidence type="ECO:0000256" key="1">
    <source>
        <dbReference type="SAM" id="SignalP"/>
    </source>
</evidence>
<dbReference type="Proteomes" id="UP000539111">
    <property type="component" value="Unassembled WGS sequence"/>
</dbReference>
<protein>
    <submittedName>
        <fullName evidence="2">Multiple sugar transport system substrate-binding protein</fullName>
    </submittedName>
</protein>
<dbReference type="Pfam" id="PF13416">
    <property type="entry name" value="SBP_bac_8"/>
    <property type="match status" value="1"/>
</dbReference>